<dbReference type="AlphaFoldDB" id="A0A2U2HJ82"/>
<dbReference type="Proteomes" id="UP000241421">
    <property type="component" value="Unassembled WGS sequence"/>
</dbReference>
<comment type="caution">
    <text evidence="1">The sequence shown here is derived from an EMBL/GenBank/DDBJ whole genome shotgun (WGS) entry which is preliminary data.</text>
</comment>
<sequence>MAERISVDEWRSVVASCDDLQMRSEPHVGMNPGTKLKITLPLGEADSEILVHEQWLPFLRFRRGALITEYDEDFDDPANPIRIVVARVAKQLDAVIGTDVDDDVLEW</sequence>
<protein>
    <submittedName>
        <fullName evidence="1">Uncharacterized protein</fullName>
    </submittedName>
</protein>
<gene>
    <name evidence="1" type="ORF">C7C56_014775</name>
</gene>
<dbReference type="RefSeq" id="WP_106758141.1">
    <property type="nucleotide sequence ID" value="NZ_PXWF02000237.1"/>
</dbReference>
<name>A0A2U2HJ82_9BURK</name>
<accession>A0A2U2HJ82</accession>
<evidence type="ECO:0000313" key="1">
    <source>
        <dbReference type="EMBL" id="PWF47608.1"/>
    </source>
</evidence>
<dbReference type="OrthoDB" id="9157228at2"/>
<dbReference type="EMBL" id="PXWF02000237">
    <property type="protein sequence ID" value="PWF47608.1"/>
    <property type="molecule type" value="Genomic_DNA"/>
</dbReference>
<organism evidence="1 2">
    <name type="scientific">Massilia glaciei</name>
    <dbReference type="NCBI Taxonomy" id="1524097"/>
    <lineage>
        <taxon>Bacteria</taxon>
        <taxon>Pseudomonadati</taxon>
        <taxon>Pseudomonadota</taxon>
        <taxon>Betaproteobacteria</taxon>
        <taxon>Burkholderiales</taxon>
        <taxon>Oxalobacteraceae</taxon>
        <taxon>Telluria group</taxon>
        <taxon>Massilia</taxon>
    </lineage>
</organism>
<evidence type="ECO:0000313" key="2">
    <source>
        <dbReference type="Proteomes" id="UP000241421"/>
    </source>
</evidence>
<keyword evidence="2" id="KW-1185">Reference proteome</keyword>
<proteinExistence type="predicted"/>
<reference evidence="1 2" key="1">
    <citation type="submission" date="2018-04" db="EMBL/GenBank/DDBJ databases">
        <title>Massilia violaceinigra sp. nov., a novel purple-pigmented bacterium isolated from Tianshan glacier, Xinjiang, China.</title>
        <authorList>
            <person name="Wang H."/>
        </authorList>
    </citation>
    <scope>NUCLEOTIDE SEQUENCE [LARGE SCALE GENOMIC DNA]</scope>
    <source>
        <strain evidence="1 2">B448-2</strain>
    </source>
</reference>